<dbReference type="PANTHER" id="PTHR43877">
    <property type="entry name" value="AMINOALKYLPHOSPHONATE N-ACETYLTRANSFERASE-RELATED-RELATED"/>
    <property type="match status" value="1"/>
</dbReference>
<sequence length="130" mass="14262">MLADDALGATREGQDMAPYIQALRDMQGRDTSVYVGVLEGRIVATYQLIVQYGLSHQGRRVAVLESVRVDGTLRGQGLGAQLVADAETRARAFGAKVLQLTTHKSRARAHAFYERLGFTASHIGYKRELT</sequence>
<dbReference type="InterPro" id="IPR000182">
    <property type="entry name" value="GNAT_dom"/>
</dbReference>
<dbReference type="PANTHER" id="PTHR43877:SF1">
    <property type="entry name" value="ACETYLTRANSFERASE"/>
    <property type="match status" value="1"/>
</dbReference>
<reference evidence="4 5" key="1">
    <citation type="journal article" date="2011" name="J. Bacteriol.">
        <title>Complete genome sequence of the industrial strain Ketogulonicigenium vulgare WSH-001.</title>
        <authorList>
            <person name="Liu L."/>
            <person name="Li Y."/>
            <person name="Zhang J."/>
            <person name="Zhou Z."/>
            <person name="Liu J."/>
            <person name="Li X."/>
            <person name="Zhou J."/>
            <person name="Du G."/>
            <person name="Wang L."/>
            <person name="Chen J."/>
        </authorList>
    </citation>
    <scope>NUCLEOTIDE SEQUENCE [LARGE SCALE GENOMIC DNA]</scope>
    <source>
        <strain evidence="4 5">WSH-001</strain>
    </source>
</reference>
<keyword evidence="1 4" id="KW-0808">Transferase</keyword>
<evidence type="ECO:0000256" key="1">
    <source>
        <dbReference type="ARBA" id="ARBA00022679"/>
    </source>
</evidence>
<organism evidence="4 5">
    <name type="scientific">Ketogulonicigenium vulgare (strain WSH-001)</name>
    <dbReference type="NCBI Taxonomy" id="759362"/>
    <lineage>
        <taxon>Bacteria</taxon>
        <taxon>Pseudomonadati</taxon>
        <taxon>Pseudomonadota</taxon>
        <taxon>Alphaproteobacteria</taxon>
        <taxon>Rhodobacterales</taxon>
        <taxon>Roseobacteraceae</taxon>
        <taxon>Ketogulonicigenium</taxon>
    </lineage>
</organism>
<dbReference type="InterPro" id="IPR050832">
    <property type="entry name" value="Bact_Acetyltransf"/>
</dbReference>
<gene>
    <name evidence="4" type="ordered locus">KVU_0269</name>
</gene>
<dbReference type="eggNOG" id="COG0456">
    <property type="taxonomic scope" value="Bacteria"/>
</dbReference>
<dbReference type="GO" id="GO:0016747">
    <property type="term" value="F:acyltransferase activity, transferring groups other than amino-acyl groups"/>
    <property type="evidence" value="ECO:0007669"/>
    <property type="project" value="InterPro"/>
</dbReference>
<dbReference type="PROSITE" id="PS51186">
    <property type="entry name" value="GNAT"/>
    <property type="match status" value="1"/>
</dbReference>
<dbReference type="EMBL" id="CP002018">
    <property type="protein sequence ID" value="AEM40108.1"/>
    <property type="molecule type" value="Genomic_DNA"/>
</dbReference>
<name>F9Y9C6_KETVW</name>
<dbReference type="Proteomes" id="UP000000692">
    <property type="component" value="Chromosome"/>
</dbReference>
<keyword evidence="2" id="KW-0012">Acyltransferase</keyword>
<evidence type="ECO:0000256" key="2">
    <source>
        <dbReference type="ARBA" id="ARBA00023315"/>
    </source>
</evidence>
<protein>
    <submittedName>
        <fullName evidence="4">Acetyltransferase, GNAT family protein</fullName>
    </submittedName>
</protein>
<evidence type="ECO:0000313" key="5">
    <source>
        <dbReference type="Proteomes" id="UP000000692"/>
    </source>
</evidence>
<dbReference type="SUPFAM" id="SSF55729">
    <property type="entry name" value="Acyl-CoA N-acyltransferases (Nat)"/>
    <property type="match status" value="1"/>
</dbReference>
<dbReference type="HOGENOM" id="CLU_013985_34_6_5"/>
<keyword evidence="5" id="KW-1185">Reference proteome</keyword>
<accession>F9Y9C6</accession>
<evidence type="ECO:0000313" key="4">
    <source>
        <dbReference type="EMBL" id="AEM40108.1"/>
    </source>
</evidence>
<dbReference type="InterPro" id="IPR016181">
    <property type="entry name" value="Acyl_CoA_acyltransferase"/>
</dbReference>
<proteinExistence type="predicted"/>
<dbReference type="OrthoDB" id="9789603at2"/>
<evidence type="ECO:0000259" key="3">
    <source>
        <dbReference type="PROSITE" id="PS51186"/>
    </source>
</evidence>
<dbReference type="Pfam" id="PF00583">
    <property type="entry name" value="Acetyltransf_1"/>
    <property type="match status" value="1"/>
</dbReference>
<dbReference type="Gene3D" id="3.40.630.30">
    <property type="match status" value="1"/>
</dbReference>
<feature type="domain" description="N-acetyltransferase" evidence="3">
    <location>
        <begin position="1"/>
        <end position="130"/>
    </location>
</feature>
<dbReference type="CDD" id="cd04301">
    <property type="entry name" value="NAT_SF"/>
    <property type="match status" value="1"/>
</dbReference>
<dbReference type="KEGG" id="kvl:KVU_0269"/>
<dbReference type="AlphaFoldDB" id="F9Y9C6"/>